<comment type="cofactor">
    <cofactor evidence="1 9">
        <name>FAD</name>
        <dbReference type="ChEBI" id="CHEBI:57692"/>
    </cofactor>
</comment>
<dbReference type="AlphaFoldDB" id="A0AAN8PY04"/>
<dbReference type="Proteomes" id="UP001347796">
    <property type="component" value="Unassembled WGS sequence"/>
</dbReference>
<dbReference type="Gene3D" id="3.50.50.60">
    <property type="entry name" value="FAD/NAD(P)-binding domain"/>
    <property type="match status" value="1"/>
</dbReference>
<evidence type="ECO:0000256" key="9">
    <source>
        <dbReference type="RuleBase" id="RU367121"/>
    </source>
</evidence>
<evidence type="ECO:0000259" key="11">
    <source>
        <dbReference type="Pfam" id="PF08491"/>
    </source>
</evidence>
<dbReference type="InterPro" id="IPR040125">
    <property type="entry name" value="Squalene_monox"/>
</dbReference>
<dbReference type="Pfam" id="PF08491">
    <property type="entry name" value="SE"/>
    <property type="match status" value="1"/>
</dbReference>
<protein>
    <recommendedName>
        <fullName evidence="4 9">Squalene monooxygenase</fullName>
        <ecNumber evidence="4 9">1.14.14.17</ecNumber>
    </recommendedName>
</protein>
<name>A0AAN8PY04_PATCE</name>
<accession>A0AAN8PY04</accession>
<comment type="subcellular location">
    <subcellularLocation>
        <location evidence="9">Endoplasmic reticulum membrane</location>
        <topology evidence="9">Peripheral membrane protein</topology>
    </subcellularLocation>
    <subcellularLocation>
        <location evidence="2">Membrane</location>
    </subcellularLocation>
</comment>
<evidence type="ECO:0000256" key="4">
    <source>
        <dbReference type="ARBA" id="ARBA00012312"/>
    </source>
</evidence>
<evidence type="ECO:0000256" key="1">
    <source>
        <dbReference type="ARBA" id="ARBA00001974"/>
    </source>
</evidence>
<evidence type="ECO:0000313" key="12">
    <source>
        <dbReference type="EMBL" id="KAK6188110.1"/>
    </source>
</evidence>
<dbReference type="EMBL" id="JAZGQO010000003">
    <property type="protein sequence ID" value="KAK6188110.1"/>
    <property type="molecule type" value="Genomic_DNA"/>
</dbReference>
<keyword evidence="7 9" id="KW-0560">Oxidoreductase</keyword>
<keyword evidence="10" id="KW-0812">Transmembrane</keyword>
<keyword evidence="13" id="KW-1185">Reference proteome</keyword>
<dbReference type="GO" id="GO:0016126">
    <property type="term" value="P:sterol biosynthetic process"/>
    <property type="evidence" value="ECO:0007669"/>
    <property type="project" value="UniProtKB-UniRule"/>
</dbReference>
<evidence type="ECO:0000256" key="5">
    <source>
        <dbReference type="ARBA" id="ARBA00022630"/>
    </source>
</evidence>
<evidence type="ECO:0000256" key="7">
    <source>
        <dbReference type="ARBA" id="ARBA00023002"/>
    </source>
</evidence>
<evidence type="ECO:0000256" key="6">
    <source>
        <dbReference type="ARBA" id="ARBA00022827"/>
    </source>
</evidence>
<feature type="transmembrane region" description="Helical" evidence="10">
    <location>
        <begin position="488"/>
        <end position="507"/>
    </location>
</feature>
<evidence type="ECO:0000256" key="3">
    <source>
        <dbReference type="ARBA" id="ARBA00008802"/>
    </source>
</evidence>
<dbReference type="GO" id="GO:0050660">
    <property type="term" value="F:flavin adenine dinucleotide binding"/>
    <property type="evidence" value="ECO:0007669"/>
    <property type="project" value="UniProtKB-UniRule"/>
</dbReference>
<evidence type="ECO:0000313" key="13">
    <source>
        <dbReference type="Proteomes" id="UP001347796"/>
    </source>
</evidence>
<dbReference type="Pfam" id="PF13450">
    <property type="entry name" value="NAD_binding_8"/>
    <property type="match status" value="1"/>
</dbReference>
<evidence type="ECO:0000256" key="2">
    <source>
        <dbReference type="ARBA" id="ARBA00004370"/>
    </source>
</evidence>
<keyword evidence="9" id="KW-0256">Endoplasmic reticulum</keyword>
<keyword evidence="8 9" id="KW-0472">Membrane</keyword>
<keyword evidence="5 9" id="KW-0285">Flavoprotein</keyword>
<keyword evidence="10" id="KW-1133">Transmembrane helix</keyword>
<dbReference type="FunFam" id="3.50.50.60:FF:000662">
    <property type="entry name" value="Uncharacterized protein"/>
    <property type="match status" value="1"/>
</dbReference>
<feature type="transmembrane region" description="Helical" evidence="10">
    <location>
        <begin position="459"/>
        <end position="476"/>
    </location>
</feature>
<comment type="similarity">
    <text evidence="3 9">Belongs to the squalene monooxygenase family.</text>
</comment>
<comment type="catalytic activity">
    <reaction evidence="9">
        <text>squalene + reduced [NADPH--hemoprotein reductase] + O2 = (S)-2,3-epoxysqualene + oxidized [NADPH--hemoprotein reductase] + H2O + H(+)</text>
        <dbReference type="Rhea" id="RHEA:25282"/>
        <dbReference type="Rhea" id="RHEA-COMP:11964"/>
        <dbReference type="Rhea" id="RHEA-COMP:11965"/>
        <dbReference type="ChEBI" id="CHEBI:15377"/>
        <dbReference type="ChEBI" id="CHEBI:15378"/>
        <dbReference type="ChEBI" id="CHEBI:15379"/>
        <dbReference type="ChEBI" id="CHEBI:15440"/>
        <dbReference type="ChEBI" id="CHEBI:15441"/>
        <dbReference type="ChEBI" id="CHEBI:57618"/>
        <dbReference type="ChEBI" id="CHEBI:58210"/>
        <dbReference type="EC" id="1.14.14.17"/>
    </reaction>
</comment>
<dbReference type="GO" id="GO:0005789">
    <property type="term" value="C:endoplasmic reticulum membrane"/>
    <property type="evidence" value="ECO:0007669"/>
    <property type="project" value="UniProtKB-SubCell"/>
</dbReference>
<feature type="transmembrane region" description="Helical" evidence="10">
    <location>
        <begin position="62"/>
        <end position="83"/>
    </location>
</feature>
<dbReference type="SUPFAM" id="SSF51905">
    <property type="entry name" value="FAD/NAD(P)-binding domain"/>
    <property type="match status" value="1"/>
</dbReference>
<reference evidence="12 13" key="1">
    <citation type="submission" date="2024-01" db="EMBL/GenBank/DDBJ databases">
        <title>The genome of the rayed Mediterranean limpet Patella caerulea (Linnaeus, 1758).</title>
        <authorList>
            <person name="Anh-Thu Weber A."/>
            <person name="Halstead-Nussloch G."/>
        </authorList>
    </citation>
    <scope>NUCLEOTIDE SEQUENCE [LARGE SCALE GENOMIC DNA]</scope>
    <source>
        <strain evidence="12">AATW-2023a</strain>
        <tissue evidence="12">Whole specimen</tissue>
    </source>
</reference>
<proteinExistence type="inferred from homology"/>
<dbReference type="PANTHER" id="PTHR10835">
    <property type="entry name" value="SQUALENE MONOOXYGENASE"/>
    <property type="match status" value="1"/>
</dbReference>
<dbReference type="InterPro" id="IPR013698">
    <property type="entry name" value="Squalene_epoxidase"/>
</dbReference>
<sequence>MLFNSLVRLGGDYVSLDGLPSMVMLSVGFIIVALSCLFFYIRNIKKIISVIRPEHNFTDKSEAPEIIIIGSGVLGSSIAAVLAKDGRRVTVIERDMKQPDRIVGELLQPGGVKALTKLGLGECLEGLDSHPIKGYVIHDLETETKVTVPYPKDQDTDEIIQGRAFHHGRFIMALRKKAQEQENVTYIEATASKLIEDKGVIVGVQYREKMSESPKEIYAPLTIVVDGCFSKFRKQLVKEKVEIYSHFVGTLMVDCPQTLLNHAELILAKPSPVLIYQISSKDTRVLVDVRGTVEGNMREYMLHQIAPQLPDHIKEPFIDGVIDGRLRTMPNSFLPPSPIEKPGVLVIGDALNMRHPLTGGGMSVALNDAVMWRNLLKSIPDLTNYEALIKASRVFQLKRKHNHSFVVNVLAQALYELFAASDVHLHNLKTACFEYFKLGGECVSGPVGLLSVMTPKPHLLIGHFFAVALYAVLSVFRSEPIWALHRVVYRSFMIFFKACGVIFPLMWSELKGLI</sequence>
<evidence type="ECO:0000256" key="10">
    <source>
        <dbReference type="SAM" id="Phobius"/>
    </source>
</evidence>
<dbReference type="PRINTS" id="PR00420">
    <property type="entry name" value="RNGMNOXGNASE"/>
</dbReference>
<comment type="function">
    <text evidence="9">Catalyzes the stereospecific oxidation of squalene to (S)-2,3-epoxysqualene, and is considered to be a rate-limiting enzyme in steroid biosynthesis.</text>
</comment>
<dbReference type="GO" id="GO:0004506">
    <property type="term" value="F:squalene monooxygenase activity"/>
    <property type="evidence" value="ECO:0007669"/>
    <property type="project" value="UniProtKB-UniRule"/>
</dbReference>
<keyword evidence="6 9" id="KW-0274">FAD</keyword>
<dbReference type="PANTHER" id="PTHR10835:SF0">
    <property type="entry name" value="SQUALENE MONOOXYGENASE"/>
    <property type="match status" value="1"/>
</dbReference>
<gene>
    <name evidence="12" type="ORF">SNE40_004361</name>
</gene>
<organism evidence="12 13">
    <name type="scientific">Patella caerulea</name>
    <name type="common">Rayed Mediterranean limpet</name>
    <dbReference type="NCBI Taxonomy" id="87958"/>
    <lineage>
        <taxon>Eukaryota</taxon>
        <taxon>Metazoa</taxon>
        <taxon>Spiralia</taxon>
        <taxon>Lophotrochozoa</taxon>
        <taxon>Mollusca</taxon>
        <taxon>Gastropoda</taxon>
        <taxon>Patellogastropoda</taxon>
        <taxon>Patelloidea</taxon>
        <taxon>Patellidae</taxon>
        <taxon>Patella</taxon>
    </lineage>
</organism>
<dbReference type="InterPro" id="IPR036188">
    <property type="entry name" value="FAD/NAD-bd_sf"/>
</dbReference>
<dbReference type="EC" id="1.14.14.17" evidence="4 9"/>
<feature type="domain" description="Squalene epoxidase" evidence="11">
    <location>
        <begin position="219"/>
        <end position="483"/>
    </location>
</feature>
<evidence type="ECO:0000256" key="8">
    <source>
        <dbReference type="ARBA" id="ARBA00023136"/>
    </source>
</evidence>
<dbReference type="GO" id="GO:0008203">
    <property type="term" value="P:cholesterol metabolic process"/>
    <property type="evidence" value="ECO:0007669"/>
    <property type="project" value="TreeGrafter"/>
</dbReference>
<feature type="transmembrane region" description="Helical" evidence="10">
    <location>
        <begin position="20"/>
        <end position="41"/>
    </location>
</feature>
<comment type="caution">
    <text evidence="12">The sequence shown here is derived from an EMBL/GenBank/DDBJ whole genome shotgun (WGS) entry which is preliminary data.</text>
</comment>